<dbReference type="PROSITE" id="PS50048">
    <property type="entry name" value="ZN2_CY6_FUNGAL_2"/>
    <property type="match status" value="1"/>
</dbReference>
<keyword evidence="7" id="KW-1133">Transmembrane helix</keyword>
<reference evidence="9 10" key="1">
    <citation type="submission" date="2019-04" db="EMBL/GenBank/DDBJ databases">
        <title>Friends and foes A comparative genomics studyof 23 Aspergillus species from section Flavi.</title>
        <authorList>
            <consortium name="DOE Joint Genome Institute"/>
            <person name="Kjaerbolling I."/>
            <person name="Vesth T."/>
            <person name="Frisvad J.C."/>
            <person name="Nybo J.L."/>
            <person name="Theobald S."/>
            <person name="Kildgaard S."/>
            <person name="Isbrandt T."/>
            <person name="Kuo A."/>
            <person name="Sato A."/>
            <person name="Lyhne E.K."/>
            <person name="Kogle M.E."/>
            <person name="Wiebenga A."/>
            <person name="Kun R.S."/>
            <person name="Lubbers R.J."/>
            <person name="Makela M.R."/>
            <person name="Barry K."/>
            <person name="Chovatia M."/>
            <person name="Clum A."/>
            <person name="Daum C."/>
            <person name="Haridas S."/>
            <person name="He G."/>
            <person name="LaButti K."/>
            <person name="Lipzen A."/>
            <person name="Mondo S."/>
            <person name="Riley R."/>
            <person name="Salamov A."/>
            <person name="Simmons B.A."/>
            <person name="Magnuson J.K."/>
            <person name="Henrissat B."/>
            <person name="Mortensen U.H."/>
            <person name="Larsen T.O."/>
            <person name="Devries R.P."/>
            <person name="Grigoriev I.V."/>
            <person name="Machida M."/>
            <person name="Baker S.E."/>
            <person name="Andersen M.R."/>
        </authorList>
    </citation>
    <scope>NUCLEOTIDE SEQUENCE [LARGE SCALE GENOMIC DNA]</scope>
    <source>
        <strain evidence="9 10">IBT 29228</strain>
    </source>
</reference>
<gene>
    <name evidence="9" type="ORF">BDV26DRAFT_155364</name>
</gene>
<feature type="region of interest" description="Disordered" evidence="6">
    <location>
        <begin position="110"/>
        <end position="133"/>
    </location>
</feature>
<feature type="compositionally biased region" description="Polar residues" evidence="6">
    <location>
        <begin position="1"/>
        <end position="10"/>
    </location>
</feature>
<evidence type="ECO:0000256" key="2">
    <source>
        <dbReference type="ARBA" id="ARBA00023015"/>
    </source>
</evidence>
<dbReference type="OrthoDB" id="2283488at2759"/>
<keyword evidence="7" id="KW-0812">Transmembrane</keyword>
<dbReference type="GO" id="GO:0005634">
    <property type="term" value="C:nucleus"/>
    <property type="evidence" value="ECO:0007669"/>
    <property type="project" value="TreeGrafter"/>
</dbReference>
<dbReference type="PANTHER" id="PTHR47424:SF3">
    <property type="entry name" value="REGULATORY PROTEIN GAL4"/>
    <property type="match status" value="1"/>
</dbReference>
<evidence type="ECO:0000256" key="5">
    <source>
        <dbReference type="ARBA" id="ARBA00023242"/>
    </source>
</evidence>
<dbReference type="Pfam" id="PF04082">
    <property type="entry name" value="Fungal_trans"/>
    <property type="match status" value="1"/>
</dbReference>
<keyword evidence="1" id="KW-0479">Metal-binding</keyword>
<dbReference type="InterPro" id="IPR007219">
    <property type="entry name" value="XnlR_reg_dom"/>
</dbReference>
<organism evidence="9 10">
    <name type="scientific">Aspergillus bertholletiae</name>
    <dbReference type="NCBI Taxonomy" id="1226010"/>
    <lineage>
        <taxon>Eukaryota</taxon>
        <taxon>Fungi</taxon>
        <taxon>Dikarya</taxon>
        <taxon>Ascomycota</taxon>
        <taxon>Pezizomycotina</taxon>
        <taxon>Eurotiomycetes</taxon>
        <taxon>Eurotiomycetidae</taxon>
        <taxon>Eurotiales</taxon>
        <taxon>Aspergillaceae</taxon>
        <taxon>Aspergillus</taxon>
        <taxon>Aspergillus subgen. Circumdati</taxon>
    </lineage>
</organism>
<dbReference type="PROSITE" id="PS00463">
    <property type="entry name" value="ZN2_CY6_FUNGAL_1"/>
    <property type="match status" value="1"/>
</dbReference>
<keyword evidence="2" id="KW-0805">Transcription regulation</keyword>
<dbReference type="SUPFAM" id="SSF57701">
    <property type="entry name" value="Zn2/Cys6 DNA-binding domain"/>
    <property type="match status" value="1"/>
</dbReference>
<evidence type="ECO:0000256" key="4">
    <source>
        <dbReference type="ARBA" id="ARBA00023163"/>
    </source>
</evidence>
<accession>A0A5N7BDG1</accession>
<keyword evidence="5" id="KW-0539">Nucleus</keyword>
<evidence type="ECO:0000256" key="6">
    <source>
        <dbReference type="SAM" id="MobiDB-lite"/>
    </source>
</evidence>
<dbReference type="SMART" id="SM00906">
    <property type="entry name" value="Fungal_trans"/>
    <property type="match status" value="1"/>
</dbReference>
<evidence type="ECO:0000259" key="8">
    <source>
        <dbReference type="PROSITE" id="PS50048"/>
    </source>
</evidence>
<keyword evidence="3" id="KW-0238">DNA-binding</keyword>
<feature type="compositionally biased region" description="Polar residues" evidence="6">
    <location>
        <begin position="174"/>
        <end position="184"/>
    </location>
</feature>
<dbReference type="GO" id="GO:0006351">
    <property type="term" value="P:DNA-templated transcription"/>
    <property type="evidence" value="ECO:0007669"/>
    <property type="project" value="InterPro"/>
</dbReference>
<dbReference type="GO" id="GO:0000435">
    <property type="term" value="P:positive regulation of transcription from RNA polymerase II promoter by galactose"/>
    <property type="evidence" value="ECO:0007669"/>
    <property type="project" value="TreeGrafter"/>
</dbReference>
<evidence type="ECO:0000256" key="3">
    <source>
        <dbReference type="ARBA" id="ARBA00023125"/>
    </source>
</evidence>
<keyword evidence="10" id="KW-1185">Reference proteome</keyword>
<feature type="transmembrane region" description="Helical" evidence="7">
    <location>
        <begin position="569"/>
        <end position="591"/>
    </location>
</feature>
<protein>
    <submittedName>
        <fullName evidence="9">Fungal-specific transcription factor domain-containing protein</fullName>
    </submittedName>
</protein>
<dbReference type="GO" id="GO:0000978">
    <property type="term" value="F:RNA polymerase II cis-regulatory region sequence-specific DNA binding"/>
    <property type="evidence" value="ECO:0007669"/>
    <property type="project" value="TreeGrafter"/>
</dbReference>
<feature type="domain" description="Zn(2)-C6 fungal-type" evidence="8">
    <location>
        <begin position="29"/>
        <end position="58"/>
    </location>
</feature>
<dbReference type="Pfam" id="PF00172">
    <property type="entry name" value="Zn_clus"/>
    <property type="match status" value="1"/>
</dbReference>
<dbReference type="EMBL" id="ML736189">
    <property type="protein sequence ID" value="KAE8379816.1"/>
    <property type="molecule type" value="Genomic_DNA"/>
</dbReference>
<dbReference type="CDD" id="cd12148">
    <property type="entry name" value="fungal_TF_MHR"/>
    <property type="match status" value="1"/>
</dbReference>
<dbReference type="InterPro" id="IPR001138">
    <property type="entry name" value="Zn2Cys6_DnaBD"/>
</dbReference>
<dbReference type="Gene3D" id="4.10.240.10">
    <property type="entry name" value="Zn(2)-C6 fungal-type DNA-binding domain"/>
    <property type="match status" value="1"/>
</dbReference>
<dbReference type="PANTHER" id="PTHR47424">
    <property type="entry name" value="REGULATORY PROTEIN GAL4"/>
    <property type="match status" value="1"/>
</dbReference>
<dbReference type="Proteomes" id="UP000326198">
    <property type="component" value="Unassembled WGS sequence"/>
</dbReference>
<keyword evidence="7" id="KW-0472">Membrane</keyword>
<feature type="region of interest" description="Disordered" evidence="6">
    <location>
        <begin position="1"/>
        <end position="28"/>
    </location>
</feature>
<dbReference type="CDD" id="cd00067">
    <property type="entry name" value="GAL4"/>
    <property type="match status" value="1"/>
</dbReference>
<dbReference type="SMART" id="SM00066">
    <property type="entry name" value="GAL4"/>
    <property type="match status" value="1"/>
</dbReference>
<evidence type="ECO:0000256" key="7">
    <source>
        <dbReference type="SAM" id="Phobius"/>
    </source>
</evidence>
<proteinExistence type="predicted"/>
<dbReference type="InterPro" id="IPR051127">
    <property type="entry name" value="Fungal_SecMet_Regulators"/>
</dbReference>
<dbReference type="GO" id="GO:0000981">
    <property type="term" value="F:DNA-binding transcription factor activity, RNA polymerase II-specific"/>
    <property type="evidence" value="ECO:0007669"/>
    <property type="project" value="InterPro"/>
</dbReference>
<name>A0A5N7BDG1_9EURO</name>
<evidence type="ECO:0000313" key="9">
    <source>
        <dbReference type="EMBL" id="KAE8379816.1"/>
    </source>
</evidence>
<feature type="compositionally biased region" description="Acidic residues" evidence="6">
    <location>
        <begin position="152"/>
        <end position="173"/>
    </location>
</feature>
<feature type="region of interest" description="Disordered" evidence="6">
    <location>
        <begin position="152"/>
        <end position="184"/>
    </location>
</feature>
<sequence length="644" mass="72746">MSTSDTGFHSSRSHLPPQPTESRRPKHRACDNCKLRKVRCSGKLPCQLCQRSGASCQYNSPHGRLANAQRRLWQCQKRIALLEAAWHKYLPTTDLEVAIQGLNDLDPVDGGAARGVVEQGEPSPQGKSLNYMHESPTLHSSLDLGTILEPAEESDNCESDQIDDGNLDWDESTEQPSTNDGIGSLSANRRGIGYIGPQSGNALLKNLRYIHSHLFPALEPASVPLHSPSPSTVEDVFGSSYLDRCIDWYFKLYNCAYPILHEGYFRAQRIGVLPKPKDGSWPVLYNIVCAVGSFCGDMSSQSADHLLYQRAWQSLSPTLLQRGSLALVQALTLLANYLQKRNKPYSGLMLLGMAMNMAQSIGLHREFSSAAMSPFNQEIRRRLWWSIFVFDAGARMTFGWPTLTLVGVSTRLPRNLHDTDLVVDMDELPESRDTFTTTSSLIYQIRLAHICNPAKAQLLENKLPPAPVMLGIGDKVIEWLNSLPLYMQTSSKSLEYENMEAVRMVLVWRSMHLRIVIYRPYILDIIKRRRPLVLDSANEPSRRCADAARECTSSIVMFWHNANYRHRALIWYACYWLVTATFIHITCLLYEPNHEWCLAWREEIENARSTLEEMGVFEPIAAQATRIINAVMGRWPGSFAIPIH</sequence>
<keyword evidence="4" id="KW-0804">Transcription</keyword>
<dbReference type="GO" id="GO:0008270">
    <property type="term" value="F:zinc ion binding"/>
    <property type="evidence" value="ECO:0007669"/>
    <property type="project" value="InterPro"/>
</dbReference>
<evidence type="ECO:0000313" key="10">
    <source>
        <dbReference type="Proteomes" id="UP000326198"/>
    </source>
</evidence>
<dbReference type="AlphaFoldDB" id="A0A5N7BDG1"/>
<dbReference type="InterPro" id="IPR036864">
    <property type="entry name" value="Zn2-C6_fun-type_DNA-bd_sf"/>
</dbReference>
<evidence type="ECO:0000256" key="1">
    <source>
        <dbReference type="ARBA" id="ARBA00022723"/>
    </source>
</evidence>